<evidence type="ECO:0008006" key="6">
    <source>
        <dbReference type="Google" id="ProtNLM"/>
    </source>
</evidence>
<dbReference type="PANTHER" id="PTHR15052:SF2">
    <property type="entry name" value="GENERAL TRANSCRIPTION FACTOR 3C POLYPEPTIDE 2"/>
    <property type="match status" value="1"/>
</dbReference>
<keyword evidence="3" id="KW-0539">Nucleus</keyword>
<keyword evidence="2" id="KW-0804">Transcription</keyword>
<dbReference type="Proteomes" id="UP000053611">
    <property type="component" value="Unassembled WGS sequence"/>
</dbReference>
<dbReference type="OrthoDB" id="4703at2759"/>
<dbReference type="SUPFAM" id="SSF50978">
    <property type="entry name" value="WD40 repeat-like"/>
    <property type="match status" value="1"/>
</dbReference>
<dbReference type="InterPro" id="IPR001680">
    <property type="entry name" value="WD40_rpt"/>
</dbReference>
<evidence type="ECO:0000256" key="3">
    <source>
        <dbReference type="ARBA" id="ARBA00023242"/>
    </source>
</evidence>
<evidence type="ECO:0000256" key="1">
    <source>
        <dbReference type="ARBA" id="ARBA00004123"/>
    </source>
</evidence>
<accession>A0A0J0XMB1</accession>
<dbReference type="InterPro" id="IPR052416">
    <property type="entry name" value="GTF3C_component"/>
</dbReference>
<dbReference type="SMART" id="SM00320">
    <property type="entry name" value="WD40"/>
    <property type="match status" value="3"/>
</dbReference>
<dbReference type="GO" id="GO:0005634">
    <property type="term" value="C:nucleus"/>
    <property type="evidence" value="ECO:0007669"/>
    <property type="project" value="UniProtKB-SubCell"/>
</dbReference>
<dbReference type="PANTHER" id="PTHR15052">
    <property type="entry name" value="RNA POLYMERASE III TRANSCRIPTION INITIATION FACTOR COMPLEX SUBUNIT"/>
    <property type="match status" value="1"/>
</dbReference>
<gene>
    <name evidence="4" type="ORF">CC85DRAFT_285684</name>
</gene>
<comment type="subcellular location">
    <subcellularLocation>
        <location evidence="1">Nucleus</location>
    </subcellularLocation>
</comment>
<dbReference type="InterPro" id="IPR036322">
    <property type="entry name" value="WD40_repeat_dom_sf"/>
</dbReference>
<name>A0A0J0XMB1_9TREE</name>
<proteinExistence type="predicted"/>
<evidence type="ECO:0000313" key="5">
    <source>
        <dbReference type="Proteomes" id="UP000053611"/>
    </source>
</evidence>
<dbReference type="GeneID" id="28983809"/>
<dbReference type="InterPro" id="IPR015943">
    <property type="entry name" value="WD40/YVTN_repeat-like_dom_sf"/>
</dbReference>
<dbReference type="Gene3D" id="2.130.10.10">
    <property type="entry name" value="YVTN repeat-like/Quinoprotein amine dehydrogenase"/>
    <property type="match status" value="2"/>
</dbReference>
<dbReference type="RefSeq" id="XP_018278771.1">
    <property type="nucleotide sequence ID" value="XM_018423206.1"/>
</dbReference>
<dbReference type="EMBL" id="KQ087207">
    <property type="protein sequence ID" value="KLT42280.1"/>
    <property type="molecule type" value="Genomic_DNA"/>
</dbReference>
<evidence type="ECO:0000256" key="2">
    <source>
        <dbReference type="ARBA" id="ARBA00023163"/>
    </source>
</evidence>
<protein>
    <recommendedName>
        <fullName evidence="6">WD40 repeat-like protein</fullName>
    </recommendedName>
</protein>
<dbReference type="STRING" id="879819.A0A0J0XMB1"/>
<sequence>MAAGGAGGAGPTEGWCWRSEVRLGLDGVGRGWTQNVVAATSGQTFLRETKDVVLNVGAHNALKRVELPLFASTPIRNVSESSTGFVFNAGGPVWGLDWCPYPERLAAERGWPLYLAVSTLPQDAAIGSRCAPETPGAIQIWSVPAAGDSTPTCEVVLCFEGGPATEVKWMPLGAWDEPDTASPKLGIVAAVQLDGNVGFYSVPEPQALRAEVGAEGPIYIQTTALLKISVPDASVTCTDWLSGSRLVTGLSNGTIAVWEVDLTNPEPPLPSSITTIGLGPVRSLAAGRVPPTTSNGEYDYTGDSVYVVSATWEGTISLTDLRDPAGTLEVNRSRLPVMAVAWSSQAATPLYADVDYMITASQLRNDGPSTHLMAPHRGPVWSIATSDYHLMVASAASDGALILSSFALGFYRRKLAGLLYYRLYELDWDEVSGEYRMVDDFKPETSGIEEAIKHAGKKKSSAKDAQMWAPEKGDVQTIKTAAWNRNVGIHRAVWHTGAGIGNAGWLASGGYSGIVRVEVITARLLR</sequence>
<dbReference type="GO" id="GO:0006383">
    <property type="term" value="P:transcription by RNA polymerase III"/>
    <property type="evidence" value="ECO:0007669"/>
    <property type="project" value="TreeGrafter"/>
</dbReference>
<reference evidence="4 5" key="1">
    <citation type="submission" date="2015-03" db="EMBL/GenBank/DDBJ databases">
        <title>Genomics and transcriptomics of the oil-accumulating basidiomycete yeast T. oleaginosus allow insights into substrate utilization and the diverse evolutionary trajectories of mating systems in fungi.</title>
        <authorList>
            <consortium name="DOE Joint Genome Institute"/>
            <person name="Kourist R."/>
            <person name="Kracht O."/>
            <person name="Bracharz F."/>
            <person name="Lipzen A."/>
            <person name="Nolan M."/>
            <person name="Ohm R."/>
            <person name="Grigoriev I."/>
            <person name="Sun S."/>
            <person name="Heitman J."/>
            <person name="Bruck T."/>
            <person name="Nowrousian M."/>
        </authorList>
    </citation>
    <scope>NUCLEOTIDE SEQUENCE [LARGE SCALE GENOMIC DNA]</scope>
    <source>
        <strain evidence="4 5">IBC0246</strain>
    </source>
</reference>
<dbReference type="AlphaFoldDB" id="A0A0J0XMB1"/>
<evidence type="ECO:0000313" key="4">
    <source>
        <dbReference type="EMBL" id="KLT42280.1"/>
    </source>
</evidence>
<organism evidence="4 5">
    <name type="scientific">Cutaneotrichosporon oleaginosum</name>
    <dbReference type="NCBI Taxonomy" id="879819"/>
    <lineage>
        <taxon>Eukaryota</taxon>
        <taxon>Fungi</taxon>
        <taxon>Dikarya</taxon>
        <taxon>Basidiomycota</taxon>
        <taxon>Agaricomycotina</taxon>
        <taxon>Tremellomycetes</taxon>
        <taxon>Trichosporonales</taxon>
        <taxon>Trichosporonaceae</taxon>
        <taxon>Cutaneotrichosporon</taxon>
    </lineage>
</organism>
<keyword evidence="5" id="KW-1185">Reference proteome</keyword>
<dbReference type="GO" id="GO:0000127">
    <property type="term" value="C:transcription factor TFIIIC complex"/>
    <property type="evidence" value="ECO:0007669"/>
    <property type="project" value="TreeGrafter"/>
</dbReference>